<reference evidence="3" key="1">
    <citation type="journal article" date="2022" name="ISME J.">
        <title>A general approach to explore prokaryotic protein glycosylation reveals the unique surface layer modulation of an anammox bacterium.</title>
        <authorList>
            <person name="Pabst M."/>
            <person name="Grouzdev D.S."/>
            <person name="Lawson C.E."/>
            <person name="Kleikamp H.B.C."/>
            <person name="de Ram C."/>
            <person name="Louwen R."/>
            <person name="Lin Y.M."/>
            <person name="Lucker S."/>
            <person name="van Loosdrecht M.C.M."/>
            <person name="Laureni M."/>
        </authorList>
    </citation>
    <scope>NUCLEOTIDE SEQUENCE</scope>
    <source>
        <strain evidence="3">BROCD043</strain>
    </source>
</reference>
<dbReference type="EMBL" id="JACFOF010000003">
    <property type="protein sequence ID" value="MBW7953531.1"/>
    <property type="molecule type" value="Genomic_DNA"/>
</dbReference>
<comment type="caution">
    <text evidence="3">The sequence shown here is derived from an EMBL/GenBank/DDBJ whole genome shotgun (WGS) entry which is preliminary data.</text>
</comment>
<evidence type="ECO:0000313" key="3">
    <source>
        <dbReference type="EMBL" id="MBW7953531.1"/>
    </source>
</evidence>
<dbReference type="AlphaFoldDB" id="A0A952ALH2"/>
<proteinExistence type="predicted"/>
<dbReference type="Proteomes" id="UP000781173">
    <property type="component" value="Unassembled WGS sequence"/>
</dbReference>
<organism evidence="3 4">
    <name type="scientific">Candidatus Dojkabacteria bacterium</name>
    <dbReference type="NCBI Taxonomy" id="2099670"/>
    <lineage>
        <taxon>Bacteria</taxon>
        <taxon>Candidatus Dojkabacteria</taxon>
    </lineage>
</organism>
<feature type="signal peptide" evidence="2">
    <location>
        <begin position="1"/>
        <end position="28"/>
    </location>
</feature>
<evidence type="ECO:0000256" key="1">
    <source>
        <dbReference type="SAM" id="MobiDB-lite"/>
    </source>
</evidence>
<evidence type="ECO:0000313" key="4">
    <source>
        <dbReference type="Proteomes" id="UP000781173"/>
    </source>
</evidence>
<evidence type="ECO:0000256" key="2">
    <source>
        <dbReference type="SAM" id="SignalP"/>
    </source>
</evidence>
<name>A0A952ALH2_9BACT</name>
<keyword evidence="2" id="KW-0732">Signal</keyword>
<protein>
    <submittedName>
        <fullName evidence="3">Uncharacterized protein</fullName>
    </submittedName>
</protein>
<feature type="chain" id="PRO_5037807156" evidence="2">
    <location>
        <begin position="29"/>
        <end position="398"/>
    </location>
</feature>
<gene>
    <name evidence="3" type="ORF">H3C67_01980</name>
</gene>
<accession>A0A952ALH2</accession>
<feature type="region of interest" description="Disordered" evidence="1">
    <location>
        <begin position="93"/>
        <end position="126"/>
    </location>
</feature>
<sequence>MEVPFHINRNIRRGLVTVASVLLMLAMAQPVGEGDSSKIKKITDTLTPTPPIPYIEPTATLTPTPTLTVPATATITNIPLPTRTLEATLTPEPTSTIEPTLTPEPTSTIEPTLTPEPTLTVVPTSTPEQTITAMPTAIENHIECELNIIYPEGNERASSTSIMGYFETDRTVIDQAIAALELIDPDGIHAQQMGYSSVNDYVESIQVVRNGRINRNGSTATTPIRECNGRHSTGVIMFSANANLYPMLWIEEIVQSYRLQFMLDMHMANNGNINDFLQDWQNGRTRLLGELIDATLIYTVTKSNSLALSNYQVNLAHLSSGRGRNNTPVQLIDHLSRELDYNLSPEEFIRLLLTNEGMAQINPRVLDTFGVPDIYHLLYGGRPNTGFSIPRYDPNNRN</sequence>